<dbReference type="PANTHER" id="PTHR43761">
    <property type="entry name" value="D-ISOMER SPECIFIC 2-HYDROXYACID DEHYDROGENASE FAMILY PROTEIN (AFU_ORTHOLOGUE AFUA_1G13630)"/>
    <property type="match status" value="1"/>
</dbReference>
<feature type="domain" description="D-isomer specific 2-hydroxyacid dehydrogenase NAD-binding" evidence="6">
    <location>
        <begin position="107"/>
        <end position="287"/>
    </location>
</feature>
<protein>
    <submittedName>
        <fullName evidence="7">D-2-hydroxyacid dehydrogenase</fullName>
    </submittedName>
</protein>
<evidence type="ECO:0000256" key="4">
    <source>
        <dbReference type="RuleBase" id="RU003719"/>
    </source>
</evidence>
<dbReference type="PANTHER" id="PTHR43761:SF1">
    <property type="entry name" value="D-ISOMER SPECIFIC 2-HYDROXYACID DEHYDROGENASE CATALYTIC DOMAIN-CONTAINING PROTEIN-RELATED"/>
    <property type="match status" value="1"/>
</dbReference>
<gene>
    <name evidence="7" type="ORF">CQA57_01435</name>
</gene>
<dbReference type="SUPFAM" id="SSF52283">
    <property type="entry name" value="Formate/glycerate dehydrogenase catalytic domain-like"/>
    <property type="match status" value="1"/>
</dbReference>
<dbReference type="InterPro" id="IPR036291">
    <property type="entry name" value="NAD(P)-bd_dom_sf"/>
</dbReference>
<evidence type="ECO:0000259" key="5">
    <source>
        <dbReference type="Pfam" id="PF00389"/>
    </source>
</evidence>
<keyword evidence="2 4" id="KW-0560">Oxidoreductase</keyword>
<sequence>MKKIVLLDAKTLGNISELEVLKTLGEFISYDTTPETLLYERVKDAQIVLTNKVVFSQEILEKLPNLELIAVTATGTNIIDMECAKKLGIEVKNVAGYSTKSVAQHTLTLVLNLLSQISYYDNYCKSGAWVKSEIFTHLSQGLGQIDGKQWGIIGLGEIGREVAKLATCFGAKVAYTSISNQPQEVEYSYQSLEKLLQDSDIISIHSPLTPKTKNLLNKDTLALLKQDCILINVGRGGIVNENDVAEYLKNKKIYFGTDVLENEPMQAGHPFLELSTSDRILITPHIAWAYENSKKALIQKVIENIKDFLKS</sequence>
<dbReference type="PROSITE" id="PS00670">
    <property type="entry name" value="D_2_HYDROXYACID_DH_2"/>
    <property type="match status" value="1"/>
</dbReference>
<dbReference type="InterPro" id="IPR006140">
    <property type="entry name" value="D-isomer_DH_NAD-bd"/>
</dbReference>
<dbReference type="GO" id="GO:0016616">
    <property type="term" value="F:oxidoreductase activity, acting on the CH-OH group of donors, NAD or NADP as acceptor"/>
    <property type="evidence" value="ECO:0007669"/>
    <property type="project" value="InterPro"/>
</dbReference>
<dbReference type="SUPFAM" id="SSF51735">
    <property type="entry name" value="NAD(P)-binding Rossmann-fold domains"/>
    <property type="match status" value="1"/>
</dbReference>
<keyword evidence="8" id="KW-1185">Reference proteome</keyword>
<dbReference type="EMBL" id="NXLX01000002">
    <property type="protein sequence ID" value="RDU74401.1"/>
    <property type="molecule type" value="Genomic_DNA"/>
</dbReference>
<dbReference type="InterPro" id="IPR050418">
    <property type="entry name" value="D-iso_2-hydroxyacid_DH_PdxB"/>
</dbReference>
<dbReference type="InterPro" id="IPR006139">
    <property type="entry name" value="D-isomer_2_OHA_DH_cat_dom"/>
</dbReference>
<dbReference type="Proteomes" id="UP000256695">
    <property type="component" value="Unassembled WGS sequence"/>
</dbReference>
<proteinExistence type="inferred from homology"/>
<dbReference type="GO" id="GO:0051287">
    <property type="term" value="F:NAD binding"/>
    <property type="evidence" value="ECO:0007669"/>
    <property type="project" value="InterPro"/>
</dbReference>
<evidence type="ECO:0000313" key="8">
    <source>
        <dbReference type="Proteomes" id="UP000256695"/>
    </source>
</evidence>
<reference evidence="7 8" key="1">
    <citation type="submission" date="2018-04" db="EMBL/GenBank/DDBJ databases">
        <title>Novel Campyloabacter and Helicobacter Species and Strains.</title>
        <authorList>
            <person name="Mannion A.J."/>
            <person name="Shen Z."/>
            <person name="Fox J.G."/>
        </authorList>
    </citation>
    <scope>NUCLEOTIDE SEQUENCE [LARGE SCALE GENOMIC DNA]</scope>
    <source>
        <strain evidence="7 8">MIT 04-9362</strain>
    </source>
</reference>
<dbReference type="Gene3D" id="3.40.50.720">
    <property type="entry name" value="NAD(P)-binding Rossmann-like Domain"/>
    <property type="match status" value="2"/>
</dbReference>
<evidence type="ECO:0000313" key="7">
    <source>
        <dbReference type="EMBL" id="RDU74401.1"/>
    </source>
</evidence>
<dbReference type="AlphaFoldDB" id="A0A3D8JBX3"/>
<dbReference type="Pfam" id="PF02826">
    <property type="entry name" value="2-Hacid_dh_C"/>
    <property type="match status" value="1"/>
</dbReference>
<dbReference type="InterPro" id="IPR029753">
    <property type="entry name" value="D-isomer_DH_CS"/>
</dbReference>
<evidence type="ECO:0000259" key="6">
    <source>
        <dbReference type="Pfam" id="PF02826"/>
    </source>
</evidence>
<evidence type="ECO:0000256" key="3">
    <source>
        <dbReference type="ARBA" id="ARBA00023027"/>
    </source>
</evidence>
<evidence type="ECO:0000256" key="1">
    <source>
        <dbReference type="ARBA" id="ARBA00005854"/>
    </source>
</evidence>
<accession>A0A3D8JBX3</accession>
<evidence type="ECO:0000256" key="2">
    <source>
        <dbReference type="ARBA" id="ARBA00023002"/>
    </source>
</evidence>
<keyword evidence="3" id="KW-0520">NAD</keyword>
<dbReference type="RefSeq" id="WP_115578456.1">
    <property type="nucleotide sequence ID" value="NZ_NXLX01000002.1"/>
</dbReference>
<dbReference type="PROSITE" id="PS00671">
    <property type="entry name" value="D_2_HYDROXYACID_DH_3"/>
    <property type="match status" value="1"/>
</dbReference>
<feature type="domain" description="D-isomer specific 2-hydroxyacid dehydrogenase catalytic" evidence="5">
    <location>
        <begin position="17"/>
        <end position="310"/>
    </location>
</feature>
<name>A0A3D8JBX3_9HELI</name>
<comment type="similarity">
    <text evidence="1 4">Belongs to the D-isomer specific 2-hydroxyacid dehydrogenase family.</text>
</comment>
<dbReference type="NCBIfam" id="NF006263">
    <property type="entry name" value="PRK08410.1"/>
    <property type="match status" value="1"/>
</dbReference>
<comment type="caution">
    <text evidence="7">The sequence shown here is derived from an EMBL/GenBank/DDBJ whole genome shotgun (WGS) entry which is preliminary data.</text>
</comment>
<dbReference type="Pfam" id="PF00389">
    <property type="entry name" value="2-Hacid_dh"/>
    <property type="match status" value="1"/>
</dbReference>
<dbReference type="OrthoDB" id="9805416at2"/>
<organism evidence="7 8">
    <name type="scientific">Helicobacter anseris</name>
    <dbReference type="NCBI Taxonomy" id="375926"/>
    <lineage>
        <taxon>Bacteria</taxon>
        <taxon>Pseudomonadati</taxon>
        <taxon>Campylobacterota</taxon>
        <taxon>Epsilonproteobacteria</taxon>
        <taxon>Campylobacterales</taxon>
        <taxon>Helicobacteraceae</taxon>
        <taxon>Helicobacter</taxon>
    </lineage>
</organism>